<dbReference type="RefSeq" id="WP_381608828.1">
    <property type="nucleotide sequence ID" value="NZ_JBHTEB010000001.1"/>
</dbReference>
<dbReference type="Pfam" id="PF03819">
    <property type="entry name" value="MazG"/>
    <property type="match status" value="1"/>
</dbReference>
<protein>
    <submittedName>
        <fullName evidence="2">MazG nucleotide pyrophosphohydrolase domain-containing protein</fullName>
    </submittedName>
</protein>
<dbReference type="Gene3D" id="1.10.287.1080">
    <property type="entry name" value="MazG-like"/>
    <property type="match status" value="1"/>
</dbReference>
<dbReference type="SUPFAM" id="SSF101386">
    <property type="entry name" value="all-alpha NTP pyrophosphatases"/>
    <property type="match status" value="1"/>
</dbReference>
<accession>A0ABW2W7X5</accession>
<feature type="domain" description="NTP pyrophosphohydrolase MazG-like" evidence="1">
    <location>
        <begin position="13"/>
        <end position="47"/>
    </location>
</feature>
<proteinExistence type="predicted"/>
<keyword evidence="3" id="KW-1185">Reference proteome</keyword>
<reference evidence="3" key="1">
    <citation type="journal article" date="2019" name="Int. J. Syst. Evol. Microbiol.">
        <title>The Global Catalogue of Microorganisms (GCM) 10K type strain sequencing project: providing services to taxonomists for standard genome sequencing and annotation.</title>
        <authorList>
            <consortium name="The Broad Institute Genomics Platform"/>
            <consortium name="The Broad Institute Genome Sequencing Center for Infectious Disease"/>
            <person name="Wu L."/>
            <person name="Ma J."/>
        </authorList>
    </citation>
    <scope>NUCLEOTIDE SEQUENCE [LARGE SCALE GENOMIC DNA]</scope>
    <source>
        <strain evidence="3">CGMCC 4.7400</strain>
    </source>
</reference>
<evidence type="ECO:0000313" key="2">
    <source>
        <dbReference type="EMBL" id="MFD0315548.1"/>
    </source>
</evidence>
<organism evidence="2 3">
    <name type="scientific">Streptomyces flavalbus</name>
    <dbReference type="NCBI Taxonomy" id="2665155"/>
    <lineage>
        <taxon>Bacteria</taxon>
        <taxon>Bacillati</taxon>
        <taxon>Actinomycetota</taxon>
        <taxon>Actinomycetes</taxon>
        <taxon>Kitasatosporales</taxon>
        <taxon>Streptomycetaceae</taxon>
        <taxon>Streptomyces</taxon>
    </lineage>
</organism>
<name>A0ABW2W7X5_9ACTN</name>
<comment type="caution">
    <text evidence="2">The sequence shown here is derived from an EMBL/GenBank/DDBJ whole genome shotgun (WGS) entry which is preliminary data.</text>
</comment>
<evidence type="ECO:0000259" key="1">
    <source>
        <dbReference type="Pfam" id="PF03819"/>
    </source>
</evidence>
<dbReference type="Proteomes" id="UP001597023">
    <property type="component" value="Unassembled WGS sequence"/>
</dbReference>
<dbReference type="EMBL" id="JBHTEB010000001">
    <property type="protein sequence ID" value="MFD0315548.1"/>
    <property type="molecule type" value="Genomic_DNA"/>
</dbReference>
<gene>
    <name evidence="2" type="ORF">ACFQZ6_15190</name>
</gene>
<evidence type="ECO:0000313" key="3">
    <source>
        <dbReference type="Proteomes" id="UP001597023"/>
    </source>
</evidence>
<sequence>MAEEDAREAPGGRTALEHELADCLWSILILAHRYDVDLEAAFHRTMTELDDAISTRLPQHEAA</sequence>
<dbReference type="InterPro" id="IPR004518">
    <property type="entry name" value="MazG-like_dom"/>
</dbReference>